<evidence type="ECO:0000313" key="5">
    <source>
        <dbReference type="Proteomes" id="UP001150569"/>
    </source>
</evidence>
<dbReference type="InterPro" id="IPR035979">
    <property type="entry name" value="RBD_domain_sf"/>
</dbReference>
<feature type="domain" description="RRM" evidence="3">
    <location>
        <begin position="124"/>
        <end position="202"/>
    </location>
</feature>
<dbReference type="AlphaFoldDB" id="A0A9W8AGL0"/>
<accession>A0A9W8AGL0</accession>
<dbReference type="SMART" id="SM00360">
    <property type="entry name" value="RRM"/>
    <property type="match status" value="1"/>
</dbReference>
<dbReference type="CDD" id="cd12383">
    <property type="entry name" value="RRM_RBM42"/>
    <property type="match status" value="1"/>
</dbReference>
<dbReference type="Proteomes" id="UP001150569">
    <property type="component" value="Unassembled WGS sequence"/>
</dbReference>
<dbReference type="PANTHER" id="PTHR47640:SF11">
    <property type="entry name" value="RNA-BINDING PROTEIN 42"/>
    <property type="match status" value="1"/>
</dbReference>
<evidence type="ECO:0000259" key="3">
    <source>
        <dbReference type="PROSITE" id="PS50102"/>
    </source>
</evidence>
<dbReference type="InterPro" id="IPR000504">
    <property type="entry name" value="RRM_dom"/>
</dbReference>
<organism evidence="4 5">
    <name type="scientific">Tieghemiomyces parasiticus</name>
    <dbReference type="NCBI Taxonomy" id="78921"/>
    <lineage>
        <taxon>Eukaryota</taxon>
        <taxon>Fungi</taxon>
        <taxon>Fungi incertae sedis</taxon>
        <taxon>Zoopagomycota</taxon>
        <taxon>Kickxellomycotina</taxon>
        <taxon>Dimargaritomycetes</taxon>
        <taxon>Dimargaritales</taxon>
        <taxon>Dimargaritaceae</taxon>
        <taxon>Tieghemiomyces</taxon>
    </lineage>
</organism>
<dbReference type="InterPro" id="IPR050825">
    <property type="entry name" value="RBM42_RBP45_47-like"/>
</dbReference>
<dbReference type="InterPro" id="IPR034215">
    <property type="entry name" value="RBM42_RRM"/>
</dbReference>
<dbReference type="InterPro" id="IPR012677">
    <property type="entry name" value="Nucleotide-bd_a/b_plait_sf"/>
</dbReference>
<proteinExistence type="predicted"/>
<dbReference type="SUPFAM" id="SSF54928">
    <property type="entry name" value="RNA-binding domain, RBD"/>
    <property type="match status" value="1"/>
</dbReference>
<comment type="caution">
    <text evidence="4">The sequence shown here is derived from an EMBL/GenBank/DDBJ whole genome shotgun (WGS) entry which is preliminary data.</text>
</comment>
<dbReference type="GO" id="GO:0003729">
    <property type="term" value="F:mRNA binding"/>
    <property type="evidence" value="ECO:0007669"/>
    <property type="project" value="InterPro"/>
</dbReference>
<protein>
    <recommendedName>
        <fullName evidence="3">RRM domain-containing protein</fullName>
    </recommendedName>
</protein>
<keyword evidence="1 2" id="KW-0694">RNA-binding</keyword>
<dbReference type="OrthoDB" id="1749473at2759"/>
<evidence type="ECO:0000256" key="1">
    <source>
        <dbReference type="ARBA" id="ARBA00022884"/>
    </source>
</evidence>
<keyword evidence="5" id="KW-1185">Reference proteome</keyword>
<dbReference type="PANTHER" id="PTHR47640">
    <property type="entry name" value="TRNA SELENOCYSTEINE 1-ASSOCIATED PROTEIN 1-RELATED-RELATED"/>
    <property type="match status" value="1"/>
</dbReference>
<evidence type="ECO:0000256" key="2">
    <source>
        <dbReference type="PROSITE-ProRule" id="PRU00176"/>
    </source>
</evidence>
<sequence length="225" mass="24912">MADPNKSTYDPAAYLAEHNYDPNAAYNYDPNAAYYYGAYQNTSADHLAAYYASAAGPAVPAHHPSVAAPTIGPVLSSGHVGPSDAKASEAPVGGKKAKKRKALRAAGGELWEDNTLDEWDTNDFRLFAGDLGNEVTDELLTRVFGKYPSFLKARVVRDKKTDKSRGYGFISFRDPNDFSKAWREMNGKYVGNRPIKLRKSTWKERNVDAKRLKKGDILLLPAHRQ</sequence>
<reference evidence="4" key="1">
    <citation type="submission" date="2022-07" db="EMBL/GenBank/DDBJ databases">
        <title>Phylogenomic reconstructions and comparative analyses of Kickxellomycotina fungi.</title>
        <authorList>
            <person name="Reynolds N.K."/>
            <person name="Stajich J.E."/>
            <person name="Barry K."/>
            <person name="Grigoriev I.V."/>
            <person name="Crous P."/>
            <person name="Smith M.E."/>
        </authorList>
    </citation>
    <scope>NUCLEOTIDE SEQUENCE</scope>
    <source>
        <strain evidence="4">RSA 861</strain>
    </source>
</reference>
<dbReference type="PROSITE" id="PS50102">
    <property type="entry name" value="RRM"/>
    <property type="match status" value="1"/>
</dbReference>
<dbReference type="Gene3D" id="3.30.70.330">
    <property type="match status" value="1"/>
</dbReference>
<dbReference type="Pfam" id="PF00076">
    <property type="entry name" value="RRM_1"/>
    <property type="match status" value="1"/>
</dbReference>
<evidence type="ECO:0000313" key="4">
    <source>
        <dbReference type="EMBL" id="KAJ1927471.1"/>
    </source>
</evidence>
<dbReference type="EMBL" id="JANBPT010000116">
    <property type="protein sequence ID" value="KAJ1927471.1"/>
    <property type="molecule type" value="Genomic_DNA"/>
</dbReference>
<gene>
    <name evidence="4" type="ORF">IWQ60_002894</name>
</gene>
<name>A0A9W8AGL0_9FUNG</name>